<keyword evidence="3" id="KW-0645">Protease</keyword>
<dbReference type="SUPFAM" id="SSF53092">
    <property type="entry name" value="Creatinase/prolidase N-terminal domain"/>
    <property type="match status" value="1"/>
</dbReference>
<keyword evidence="3" id="KW-0031">Aminopeptidase</keyword>
<keyword evidence="1" id="KW-0217">Developmental protein</keyword>
<comment type="caution">
    <text evidence="3">The sequence shown here is derived from an EMBL/GenBank/DDBJ whole genome shotgun (WGS) entry which is preliminary data.</text>
</comment>
<dbReference type="RefSeq" id="WP_378212120.1">
    <property type="nucleotide sequence ID" value="NZ_JBHLZP010000624.1"/>
</dbReference>
<evidence type="ECO:0000313" key="3">
    <source>
        <dbReference type="EMBL" id="MFB9839042.1"/>
    </source>
</evidence>
<proteinExistence type="predicted"/>
<evidence type="ECO:0000313" key="4">
    <source>
        <dbReference type="Proteomes" id="UP001589627"/>
    </source>
</evidence>
<dbReference type="InterPro" id="IPR000587">
    <property type="entry name" value="Creatinase_N"/>
</dbReference>
<dbReference type="Pfam" id="PF01321">
    <property type="entry name" value="Creatinase_N"/>
    <property type="match status" value="1"/>
</dbReference>
<feature type="non-terminal residue" evidence="3">
    <location>
        <position position="184"/>
    </location>
</feature>
<name>A0ABV5YYJ8_9ACTN</name>
<protein>
    <submittedName>
        <fullName evidence="3">Aminopeptidase P family N-terminal domain-containing protein</fullName>
    </submittedName>
</protein>
<accession>A0ABV5YYJ8</accession>
<gene>
    <name evidence="3" type="ORF">ACFFNX_43535</name>
</gene>
<evidence type="ECO:0000256" key="1">
    <source>
        <dbReference type="ARBA" id="ARBA00022473"/>
    </source>
</evidence>
<reference evidence="3 4" key="1">
    <citation type="submission" date="2024-09" db="EMBL/GenBank/DDBJ databases">
        <authorList>
            <person name="Sun Q."/>
            <person name="Mori K."/>
        </authorList>
    </citation>
    <scope>NUCLEOTIDE SEQUENCE [LARGE SCALE GENOMIC DNA]</scope>
    <source>
        <strain evidence="3 4">TBRC 0563</strain>
    </source>
</reference>
<dbReference type="InterPro" id="IPR029149">
    <property type="entry name" value="Creatin/AminoP/Spt16_N"/>
</dbReference>
<dbReference type="Gene3D" id="3.40.350.10">
    <property type="entry name" value="Creatinase/prolidase N-terminal domain"/>
    <property type="match status" value="1"/>
</dbReference>
<sequence>MKRGLVVLDPDEVPESEWDERLAAVRADLAKDGIDVALVYGDTYSSDDIAYLTNLCIYWNEGMMAIRPQGPPVLLTKLSPRVFPWMRLTSKAEDIRSGRKFGPLVSGLLDESEPGTVGLVGAARWPAAVIDEVTAALPGWVVRPLGPVIRDRRAVPSDAEETLLRTASSALDAAVRKAARAGLA</sequence>
<evidence type="ECO:0000259" key="2">
    <source>
        <dbReference type="Pfam" id="PF01321"/>
    </source>
</evidence>
<dbReference type="Proteomes" id="UP001589627">
    <property type="component" value="Unassembled WGS sequence"/>
</dbReference>
<keyword evidence="4" id="KW-1185">Reference proteome</keyword>
<dbReference type="InterPro" id="IPR001827">
    <property type="entry name" value="Homeobox_Antennapedia_CS"/>
</dbReference>
<organism evidence="3 4">
    <name type="scientific">Actinoallomurus acaciae</name>
    <dbReference type="NCBI Taxonomy" id="502577"/>
    <lineage>
        <taxon>Bacteria</taxon>
        <taxon>Bacillati</taxon>
        <taxon>Actinomycetota</taxon>
        <taxon>Actinomycetes</taxon>
        <taxon>Streptosporangiales</taxon>
        <taxon>Thermomonosporaceae</taxon>
        <taxon>Actinoallomurus</taxon>
    </lineage>
</organism>
<dbReference type="EMBL" id="JBHLZP010000624">
    <property type="protein sequence ID" value="MFB9839042.1"/>
    <property type="molecule type" value="Genomic_DNA"/>
</dbReference>
<feature type="domain" description="Creatinase N-terminal" evidence="2">
    <location>
        <begin position="21"/>
        <end position="155"/>
    </location>
</feature>
<dbReference type="GO" id="GO:0004177">
    <property type="term" value="F:aminopeptidase activity"/>
    <property type="evidence" value="ECO:0007669"/>
    <property type="project" value="UniProtKB-KW"/>
</dbReference>
<dbReference type="PROSITE" id="PS00032">
    <property type="entry name" value="ANTENNAPEDIA"/>
    <property type="match status" value="1"/>
</dbReference>
<keyword evidence="3" id="KW-0378">Hydrolase</keyword>